<evidence type="ECO:0000313" key="3">
    <source>
        <dbReference type="Proteomes" id="UP000810130"/>
    </source>
</evidence>
<protein>
    <submittedName>
        <fullName evidence="2">DUF968 domain-containing protein</fullName>
    </submittedName>
</protein>
<comment type="caution">
    <text evidence="2">The sequence shown here is derived from an EMBL/GenBank/DDBJ whole genome shotgun (WGS) entry which is preliminary data.</text>
</comment>
<evidence type="ECO:0000313" key="2">
    <source>
        <dbReference type="EMBL" id="MBP2856163.1"/>
    </source>
</evidence>
<dbReference type="SMART" id="SM00507">
    <property type="entry name" value="HNHc"/>
    <property type="match status" value="1"/>
</dbReference>
<dbReference type="InterPro" id="IPR010373">
    <property type="entry name" value="DUF968"/>
</dbReference>
<gene>
    <name evidence="2" type="ORF">J8657_00945</name>
</gene>
<name>A0ABS5B6T9_9GAMM</name>
<dbReference type="Pfam" id="PF06147">
    <property type="entry name" value="DUF968"/>
    <property type="match status" value="1"/>
</dbReference>
<feature type="domain" description="HNH nuclease" evidence="1">
    <location>
        <begin position="86"/>
        <end position="135"/>
    </location>
</feature>
<dbReference type="EMBL" id="JAGJWX010000002">
    <property type="protein sequence ID" value="MBP2856163.1"/>
    <property type="molecule type" value="Genomic_DNA"/>
</dbReference>
<dbReference type="Gene3D" id="3.30.50.20">
    <property type="entry name" value="prophage-derive protein ybcO"/>
    <property type="match status" value="1"/>
</dbReference>
<proteinExistence type="predicted"/>
<organism evidence="2 3">
    <name type="scientific">Dickeya oryzae</name>
    <dbReference type="NCBI Taxonomy" id="1240404"/>
    <lineage>
        <taxon>Bacteria</taxon>
        <taxon>Pseudomonadati</taxon>
        <taxon>Pseudomonadota</taxon>
        <taxon>Gammaproteobacteria</taxon>
        <taxon>Enterobacterales</taxon>
        <taxon>Pectobacteriaceae</taxon>
        <taxon>Dickeya</taxon>
    </lineage>
</organism>
<dbReference type="Proteomes" id="UP000810130">
    <property type="component" value="Unassembled WGS sequence"/>
</dbReference>
<reference evidence="2 3" key="1">
    <citation type="submission" date="2021-04" db="EMBL/GenBank/DDBJ databases">
        <title>Genomic and host-range diversity within the Dickeya zeae complex, identification of D. zeae and D. oryzae members, proposal of two novel subspecies D. zeae subsp. zeae subsp. nov. and D. zeae subsp. dombae subsp. nov.</title>
        <authorList>
            <person name="Van Gijsegem F."/>
            <person name="Hugouvieux-Cotte-Pattat N."/>
        </authorList>
    </citation>
    <scope>NUCLEOTIDE SEQUENCE [LARGE SCALE GENOMIC DNA]</scope>
    <source>
        <strain evidence="2 3">FVG03</strain>
    </source>
</reference>
<sequence>MLLTPVVVPEMGIAILRPGRNQLALFAGRIVISPATDDMDCYQSGVIAGADDEHYECAPVLALGIDDDPPAAYMRKPKMQRWECETYTRWVKTQKCCGCEQPADDPHHIIGHGFGGVGTKVHDLFVIPLCRRCHDKLHRDAGAWEREHGSQVDLLFRFLNRALGIGAITVGKKGA</sequence>
<accession>A0ABS5B6T9</accession>
<keyword evidence="3" id="KW-1185">Reference proteome</keyword>
<dbReference type="CDD" id="cd00085">
    <property type="entry name" value="HNHc"/>
    <property type="match status" value="1"/>
</dbReference>
<evidence type="ECO:0000259" key="1">
    <source>
        <dbReference type="SMART" id="SM00507"/>
    </source>
</evidence>
<dbReference type="InterPro" id="IPR003615">
    <property type="entry name" value="HNH_nuc"/>
</dbReference>